<gene>
    <name evidence="3" type="ordered locus">KNP414_01976</name>
</gene>
<dbReference type="EMBL" id="CP002869">
    <property type="protein sequence ID" value="AEI40537.1"/>
    <property type="molecule type" value="Genomic_DNA"/>
</dbReference>
<dbReference type="PROSITE" id="PS50975">
    <property type="entry name" value="ATP_GRASP"/>
    <property type="match status" value="1"/>
</dbReference>
<reference evidence="3 4" key="2">
    <citation type="journal article" date="2013" name="Genome Announc.">
        <title>Genome Sequence of Growth-Improving Paenibacillus mucilaginosus Strain KNP414.</title>
        <authorList>
            <person name="Lu J.J."/>
            <person name="Wang J.F."/>
            <person name="Hu X.F."/>
        </authorList>
    </citation>
    <scope>NUCLEOTIDE SEQUENCE [LARGE SCALE GENOMIC DNA]</scope>
    <source>
        <strain evidence="3 4">KNP414</strain>
    </source>
</reference>
<proteinExistence type="predicted"/>
<evidence type="ECO:0000313" key="4">
    <source>
        <dbReference type="Proteomes" id="UP000006620"/>
    </source>
</evidence>
<dbReference type="GO" id="GO:0005524">
    <property type="term" value="F:ATP binding"/>
    <property type="evidence" value="ECO:0007669"/>
    <property type="project" value="UniProtKB-UniRule"/>
</dbReference>
<feature type="domain" description="ATP-grasp" evidence="2">
    <location>
        <begin position="120"/>
        <end position="352"/>
    </location>
</feature>
<dbReference type="Pfam" id="PF14398">
    <property type="entry name" value="ATPgrasp_YheCD"/>
    <property type="match status" value="1"/>
</dbReference>
<dbReference type="SUPFAM" id="SSF56059">
    <property type="entry name" value="Glutathione synthetase ATP-binding domain-like"/>
    <property type="match status" value="1"/>
</dbReference>
<name>F8FRI0_PAEMK</name>
<evidence type="ECO:0000313" key="3">
    <source>
        <dbReference type="EMBL" id="AEI40537.1"/>
    </source>
</evidence>
<dbReference type="Proteomes" id="UP000006620">
    <property type="component" value="Chromosome"/>
</dbReference>
<dbReference type="GO" id="GO:0046872">
    <property type="term" value="F:metal ion binding"/>
    <property type="evidence" value="ECO:0007669"/>
    <property type="project" value="InterPro"/>
</dbReference>
<dbReference type="PATRIC" id="fig|1036673.3.peg.1768"/>
<keyword evidence="1" id="KW-0067">ATP-binding</keyword>
<reference evidence="4" key="1">
    <citation type="submission" date="2011-06" db="EMBL/GenBank/DDBJ databases">
        <title>Complete genome sequence of Paenibacillus mucilaginosus KNP414.</title>
        <authorList>
            <person name="Wang J."/>
            <person name="Hu S."/>
            <person name="Hu X."/>
            <person name="Zhang B."/>
            <person name="Dong D."/>
            <person name="Zhang S."/>
            <person name="Zhao K."/>
            <person name="Wu D."/>
        </authorList>
    </citation>
    <scope>NUCLEOTIDE SEQUENCE [LARGE SCALE GENOMIC DNA]</scope>
    <source>
        <strain evidence="4">KNP414</strain>
    </source>
</reference>
<dbReference type="RefSeq" id="WP_013915698.1">
    <property type="nucleotide sequence ID" value="NC_015690.1"/>
</dbReference>
<dbReference type="AlphaFoldDB" id="F8FRI0"/>
<dbReference type="Gene3D" id="3.30.470.20">
    <property type="entry name" value="ATP-grasp fold, B domain"/>
    <property type="match status" value="1"/>
</dbReference>
<dbReference type="InterPro" id="IPR026838">
    <property type="entry name" value="YheC/D"/>
</dbReference>
<dbReference type="InterPro" id="IPR011761">
    <property type="entry name" value="ATP-grasp"/>
</dbReference>
<dbReference type="HOGENOM" id="CLU_044334_0_0_9"/>
<sequence length="356" mass="41037">MVNTKNPAKMTVKKKTGLLGIMVADAKVQKAVLARYARYNTTKMRLFSFTPSDIDWQRKKITGLHRIDRNWKKGLFPFPDIIYNRCYEVNEDLIDRLEAVMGKNKCFNHINHLNKYEMYGHLSQSLDAFLPETIPYDKKTAADFLTAHKLLYLKPCLGNKGQGVYRVEMKESGQIHIGEHHIQSLFIAQDLSQFLEKMDEYLGSTPYIIQQGVNVRTLVDRVFDIRVLVQKNRAGLWSVTSAVSRVSYSGCFNTSLFEHMYATQDFLQYLYTPEKAQALMLSIHDVSLKAAECIETYGSLHLGELSVDLALDCDDRPWIIEVNGKPQKNLYKHFESYGTAYKLPLEYAHFLRNRPS</sequence>
<evidence type="ECO:0000259" key="2">
    <source>
        <dbReference type="PROSITE" id="PS50975"/>
    </source>
</evidence>
<organism evidence="3 4">
    <name type="scientific">Paenibacillus mucilaginosus (strain KNP414)</name>
    <dbReference type="NCBI Taxonomy" id="1036673"/>
    <lineage>
        <taxon>Bacteria</taxon>
        <taxon>Bacillati</taxon>
        <taxon>Bacillota</taxon>
        <taxon>Bacilli</taxon>
        <taxon>Bacillales</taxon>
        <taxon>Paenibacillaceae</taxon>
        <taxon>Paenibacillus</taxon>
    </lineage>
</organism>
<dbReference type="KEGG" id="pms:KNP414_01976"/>
<protein>
    <recommendedName>
        <fullName evidence="2">ATP-grasp domain-containing protein</fullName>
    </recommendedName>
</protein>
<accession>F8FRI0</accession>
<keyword evidence="1" id="KW-0547">Nucleotide-binding</keyword>
<evidence type="ECO:0000256" key="1">
    <source>
        <dbReference type="PROSITE-ProRule" id="PRU00409"/>
    </source>
</evidence>